<dbReference type="AlphaFoldDB" id="A0A0G1JFE7"/>
<feature type="non-terminal residue" evidence="1">
    <location>
        <position position="26"/>
    </location>
</feature>
<dbReference type="Proteomes" id="UP000034154">
    <property type="component" value="Unassembled WGS sequence"/>
</dbReference>
<protein>
    <submittedName>
        <fullName evidence="1">Uncharacterized protein</fullName>
    </submittedName>
</protein>
<name>A0A0G1JFE7_9BACT</name>
<dbReference type="EMBL" id="LCJB01000027">
    <property type="protein sequence ID" value="KKT70376.1"/>
    <property type="molecule type" value="Genomic_DNA"/>
</dbReference>
<proteinExistence type="predicted"/>
<evidence type="ECO:0000313" key="1">
    <source>
        <dbReference type="EMBL" id="KKT70376.1"/>
    </source>
</evidence>
<gene>
    <name evidence="1" type="ORF">UW63_C0027G0007</name>
</gene>
<organism evidence="1 2">
    <name type="scientific">Candidatus Uhrbacteria bacterium GW2011_GWF2_44_350</name>
    <dbReference type="NCBI Taxonomy" id="1619000"/>
    <lineage>
        <taxon>Bacteria</taxon>
        <taxon>Candidatus Uhriibacteriota</taxon>
    </lineage>
</organism>
<comment type="caution">
    <text evidence="1">The sequence shown here is derived from an EMBL/GenBank/DDBJ whole genome shotgun (WGS) entry which is preliminary data.</text>
</comment>
<evidence type="ECO:0000313" key="2">
    <source>
        <dbReference type="Proteomes" id="UP000034154"/>
    </source>
</evidence>
<reference evidence="1 2" key="1">
    <citation type="journal article" date="2015" name="Nature">
        <title>rRNA introns, odd ribosomes, and small enigmatic genomes across a large radiation of phyla.</title>
        <authorList>
            <person name="Brown C.T."/>
            <person name="Hug L.A."/>
            <person name="Thomas B.C."/>
            <person name="Sharon I."/>
            <person name="Castelle C.J."/>
            <person name="Singh A."/>
            <person name="Wilkins M.J."/>
            <person name="Williams K.H."/>
            <person name="Banfield J.F."/>
        </authorList>
    </citation>
    <scope>NUCLEOTIDE SEQUENCE [LARGE SCALE GENOMIC DNA]</scope>
</reference>
<sequence>MGIGLKCPVLAFILKIESPPIFGKLP</sequence>
<accession>A0A0G1JFE7</accession>